<dbReference type="PANTHER" id="PTHR47062">
    <property type="match status" value="1"/>
</dbReference>
<dbReference type="CDD" id="cd06470">
    <property type="entry name" value="ACD_IbpA-B_like"/>
    <property type="match status" value="1"/>
</dbReference>
<sequence>MMIFLAHIFLCLCLREIQNAGMDTGPGLVKLARTCRARRPAPYGKRPKHRAVGPNRPMLYLPFGAEGYQKPFSASSPDACDRSRPMPRIDLRINPTMLQNRADDAALKGASGYPPFDVEWFPEEPGGVFLRITLAVAGFDESELDAVAEDNILIVSGNREERESGEYLFRGIAGRQFRRQFALAEGMEVVGATLDRGLLAIDIARRPQEVRKIKISVSE</sequence>
<protein>
    <submittedName>
        <fullName evidence="5">HSP20 family molecular chaperone IbpA</fullName>
    </submittedName>
</protein>
<evidence type="ECO:0000256" key="3">
    <source>
        <dbReference type="RuleBase" id="RU003616"/>
    </source>
</evidence>
<keyword evidence="6" id="KW-1185">Reference proteome</keyword>
<comment type="similarity">
    <text evidence="2 3">Belongs to the small heat shock protein (HSP20) family.</text>
</comment>
<dbReference type="PANTHER" id="PTHR47062:SF1">
    <property type="entry name" value="SMALL HEAT SHOCK PROTEIN IBPA"/>
    <property type="match status" value="1"/>
</dbReference>
<accession>A0A7W6KMN5</accession>
<dbReference type="InterPro" id="IPR002068">
    <property type="entry name" value="A-crystallin/Hsp20_dom"/>
</dbReference>
<dbReference type="InterPro" id="IPR008978">
    <property type="entry name" value="HSP20-like_chaperone"/>
</dbReference>
<evidence type="ECO:0000259" key="4">
    <source>
        <dbReference type="PROSITE" id="PS01031"/>
    </source>
</evidence>
<dbReference type="AlphaFoldDB" id="A0A7W6KMN5"/>
<dbReference type="InterPro" id="IPR037913">
    <property type="entry name" value="ACD_IbpA/B"/>
</dbReference>
<name>A0A7W6KMN5_9HYPH</name>
<evidence type="ECO:0000256" key="1">
    <source>
        <dbReference type="ARBA" id="ARBA00023016"/>
    </source>
</evidence>
<organism evidence="5 6">
    <name type="scientific">Martelella radicis</name>
    <dbReference type="NCBI Taxonomy" id="1397476"/>
    <lineage>
        <taxon>Bacteria</taxon>
        <taxon>Pseudomonadati</taxon>
        <taxon>Pseudomonadota</taxon>
        <taxon>Alphaproteobacteria</taxon>
        <taxon>Hyphomicrobiales</taxon>
        <taxon>Aurantimonadaceae</taxon>
        <taxon>Martelella</taxon>
    </lineage>
</organism>
<proteinExistence type="inferred from homology"/>
<dbReference type="PROSITE" id="PS01031">
    <property type="entry name" value="SHSP"/>
    <property type="match status" value="1"/>
</dbReference>
<reference evidence="5 6" key="1">
    <citation type="submission" date="2020-08" db="EMBL/GenBank/DDBJ databases">
        <title>Genomic Encyclopedia of Type Strains, Phase IV (KMG-IV): sequencing the most valuable type-strain genomes for metagenomic binning, comparative biology and taxonomic classification.</title>
        <authorList>
            <person name="Goeker M."/>
        </authorList>
    </citation>
    <scope>NUCLEOTIDE SEQUENCE [LARGE SCALE GENOMIC DNA]</scope>
    <source>
        <strain evidence="5 6">DSM 28101</strain>
    </source>
</reference>
<comment type="caution">
    <text evidence="5">The sequence shown here is derived from an EMBL/GenBank/DDBJ whole genome shotgun (WGS) entry which is preliminary data.</text>
</comment>
<keyword evidence="1" id="KW-0346">Stress response</keyword>
<evidence type="ECO:0000313" key="5">
    <source>
        <dbReference type="EMBL" id="MBB4123930.1"/>
    </source>
</evidence>
<dbReference type="RefSeq" id="WP_246414033.1">
    <property type="nucleotide sequence ID" value="NZ_JACIDZ010000015.1"/>
</dbReference>
<dbReference type="Proteomes" id="UP000530571">
    <property type="component" value="Unassembled WGS sequence"/>
</dbReference>
<dbReference type="EMBL" id="JACIDZ010000015">
    <property type="protein sequence ID" value="MBB4123930.1"/>
    <property type="molecule type" value="Genomic_DNA"/>
</dbReference>
<dbReference type="SUPFAM" id="SSF49764">
    <property type="entry name" value="HSP20-like chaperones"/>
    <property type="match status" value="1"/>
</dbReference>
<feature type="domain" description="SHSP" evidence="4">
    <location>
        <begin position="107"/>
        <end position="218"/>
    </location>
</feature>
<gene>
    <name evidence="5" type="ORF">GGR30_003879</name>
</gene>
<evidence type="ECO:0000313" key="6">
    <source>
        <dbReference type="Proteomes" id="UP000530571"/>
    </source>
</evidence>
<evidence type="ECO:0000256" key="2">
    <source>
        <dbReference type="PROSITE-ProRule" id="PRU00285"/>
    </source>
</evidence>
<dbReference type="Gene3D" id="2.60.40.790">
    <property type="match status" value="1"/>
</dbReference>
<dbReference type="Pfam" id="PF00011">
    <property type="entry name" value="HSP20"/>
    <property type="match status" value="1"/>
</dbReference>